<sequence>MMGSIVWARGVGGSYWRRAVLSMKTAHRREVGCAANARSYPHDSILRVNYKSWPPIARRGRSYWRFARGYPYTQRIYQALLNTNTGTPREGWCSLQNSVHVIGNQRHTRAEPWPREQDDACCCPPSPHPKRGFPVTLIPLTRLPLCAYSLYRCLLIGFLPNISLMQFSLWGSILVNDSQLWT</sequence>
<dbReference type="AlphaFoldDB" id="A0AA39JCR9"/>
<protein>
    <submittedName>
        <fullName evidence="1">Uncharacterized protein</fullName>
    </submittedName>
</protein>
<gene>
    <name evidence="1" type="ORF">EV421DRAFT_974277</name>
</gene>
<dbReference type="Proteomes" id="UP001175226">
    <property type="component" value="Unassembled WGS sequence"/>
</dbReference>
<comment type="caution">
    <text evidence="1">The sequence shown here is derived from an EMBL/GenBank/DDBJ whole genome shotgun (WGS) entry which is preliminary data.</text>
</comment>
<keyword evidence="2" id="KW-1185">Reference proteome</keyword>
<proteinExistence type="predicted"/>
<evidence type="ECO:0000313" key="2">
    <source>
        <dbReference type="Proteomes" id="UP001175226"/>
    </source>
</evidence>
<evidence type="ECO:0000313" key="1">
    <source>
        <dbReference type="EMBL" id="KAK0438253.1"/>
    </source>
</evidence>
<dbReference type="EMBL" id="JAUEPT010000044">
    <property type="protein sequence ID" value="KAK0438253.1"/>
    <property type="molecule type" value="Genomic_DNA"/>
</dbReference>
<reference evidence="1" key="1">
    <citation type="submission" date="2023-06" db="EMBL/GenBank/DDBJ databases">
        <authorList>
            <consortium name="Lawrence Berkeley National Laboratory"/>
            <person name="Ahrendt S."/>
            <person name="Sahu N."/>
            <person name="Indic B."/>
            <person name="Wong-Bajracharya J."/>
            <person name="Merenyi Z."/>
            <person name="Ke H.-M."/>
            <person name="Monk M."/>
            <person name="Kocsube S."/>
            <person name="Drula E."/>
            <person name="Lipzen A."/>
            <person name="Balint B."/>
            <person name="Henrissat B."/>
            <person name="Andreopoulos B."/>
            <person name="Martin F.M."/>
            <person name="Harder C.B."/>
            <person name="Rigling D."/>
            <person name="Ford K.L."/>
            <person name="Foster G.D."/>
            <person name="Pangilinan J."/>
            <person name="Papanicolaou A."/>
            <person name="Barry K."/>
            <person name="LaButti K."/>
            <person name="Viragh M."/>
            <person name="Koriabine M."/>
            <person name="Yan M."/>
            <person name="Riley R."/>
            <person name="Champramary S."/>
            <person name="Plett K.L."/>
            <person name="Tsai I.J."/>
            <person name="Slot J."/>
            <person name="Sipos G."/>
            <person name="Plett J."/>
            <person name="Nagy L.G."/>
            <person name="Grigoriev I.V."/>
        </authorList>
    </citation>
    <scope>NUCLEOTIDE SEQUENCE</scope>
    <source>
        <strain evidence="1">FPL87.14</strain>
    </source>
</reference>
<organism evidence="1 2">
    <name type="scientific">Armillaria borealis</name>
    <dbReference type="NCBI Taxonomy" id="47425"/>
    <lineage>
        <taxon>Eukaryota</taxon>
        <taxon>Fungi</taxon>
        <taxon>Dikarya</taxon>
        <taxon>Basidiomycota</taxon>
        <taxon>Agaricomycotina</taxon>
        <taxon>Agaricomycetes</taxon>
        <taxon>Agaricomycetidae</taxon>
        <taxon>Agaricales</taxon>
        <taxon>Marasmiineae</taxon>
        <taxon>Physalacriaceae</taxon>
        <taxon>Armillaria</taxon>
    </lineage>
</organism>
<name>A0AA39JCR9_9AGAR</name>
<accession>A0AA39JCR9</accession>